<dbReference type="Proteomes" id="UP001500631">
    <property type="component" value="Unassembled WGS sequence"/>
</dbReference>
<evidence type="ECO:0008006" key="3">
    <source>
        <dbReference type="Google" id="ProtNLM"/>
    </source>
</evidence>
<dbReference type="Pfam" id="PF06037">
    <property type="entry name" value="DUF922"/>
    <property type="match status" value="1"/>
</dbReference>
<reference evidence="2" key="1">
    <citation type="journal article" date="2019" name="Int. J. Syst. Evol. Microbiol.">
        <title>The Global Catalogue of Microorganisms (GCM) 10K type strain sequencing project: providing services to taxonomists for standard genome sequencing and annotation.</title>
        <authorList>
            <consortium name="The Broad Institute Genomics Platform"/>
            <consortium name="The Broad Institute Genome Sequencing Center for Infectious Disease"/>
            <person name="Wu L."/>
            <person name="Ma J."/>
        </authorList>
    </citation>
    <scope>NUCLEOTIDE SEQUENCE [LARGE SCALE GENOMIC DNA]</scope>
    <source>
        <strain evidence="2">JCM 18424</strain>
    </source>
</reference>
<dbReference type="InterPro" id="IPR010321">
    <property type="entry name" value="DUF922"/>
</dbReference>
<accession>A0ABP9MZ87</accession>
<name>A0ABP9MZ87_9GAMM</name>
<keyword evidence="2" id="KW-1185">Reference proteome</keyword>
<comment type="caution">
    <text evidence="1">The sequence shown here is derived from an EMBL/GenBank/DDBJ whole genome shotgun (WGS) entry which is preliminary data.</text>
</comment>
<evidence type="ECO:0000313" key="1">
    <source>
        <dbReference type="EMBL" id="GAA5103636.1"/>
    </source>
</evidence>
<sequence length="267" mass="31364">MKILDKTLIYSLISIYLALFTNQAYALTLKTSENHYLVSPKDEHDVQRAIYDASPMLMNQHDANSHKYVGMHEARYSSPSYELKYRPGKLCFIHSINIQFYSNIYMPKLDMAIGRYSDKTLMKFDSELYEIRTHELQHRNIYISHLQNVLDNLRTINQKNSTFKDCAPLQRYIEQSFKNTQTTIKQKNLDLDCYEYGNKLNLTICKNARIQHQKVEQGSFSSLVQNDNAKKVVSYEDESQHTECEGKLIEPFKGKFYCVPEDSYSEW</sequence>
<dbReference type="EMBL" id="BAABKE010000009">
    <property type="protein sequence ID" value="GAA5103636.1"/>
    <property type="molecule type" value="Genomic_DNA"/>
</dbReference>
<organism evidence="1 2">
    <name type="scientific">Wohlfahrtiimonas larvae</name>
    <dbReference type="NCBI Taxonomy" id="1157986"/>
    <lineage>
        <taxon>Bacteria</taxon>
        <taxon>Pseudomonadati</taxon>
        <taxon>Pseudomonadota</taxon>
        <taxon>Gammaproteobacteria</taxon>
        <taxon>Cardiobacteriales</taxon>
        <taxon>Ignatzschineriaceae</taxon>
        <taxon>Wohlfahrtiimonas</taxon>
    </lineage>
</organism>
<gene>
    <name evidence="1" type="ORF">GCM10023338_22450</name>
</gene>
<protein>
    <recommendedName>
        <fullName evidence="3">DUF922 domain-containing protein</fullName>
    </recommendedName>
</protein>
<dbReference type="RefSeq" id="WP_077926778.1">
    <property type="nucleotide sequence ID" value="NZ_BAABKE010000009.1"/>
</dbReference>
<proteinExistence type="predicted"/>
<evidence type="ECO:0000313" key="2">
    <source>
        <dbReference type="Proteomes" id="UP001500631"/>
    </source>
</evidence>